<dbReference type="Proteomes" id="UP001151002">
    <property type="component" value="Unassembled WGS sequence"/>
</dbReference>
<keyword evidence="7" id="KW-0812">Transmembrane</keyword>
<keyword evidence="7" id="KW-1133">Transmembrane helix</keyword>
<dbReference type="EC" id="2.7.11.1" evidence="1"/>
<dbReference type="PROSITE" id="PS50011">
    <property type="entry name" value="PROTEIN_KINASE_DOM"/>
    <property type="match status" value="1"/>
</dbReference>
<dbReference type="GO" id="GO:0016301">
    <property type="term" value="F:kinase activity"/>
    <property type="evidence" value="ECO:0007669"/>
    <property type="project" value="UniProtKB-KW"/>
</dbReference>
<gene>
    <name evidence="9" type="ORF">OWR29_14300</name>
</gene>
<evidence type="ECO:0000256" key="1">
    <source>
        <dbReference type="ARBA" id="ARBA00012513"/>
    </source>
</evidence>
<feature type="transmembrane region" description="Helical" evidence="7">
    <location>
        <begin position="209"/>
        <end position="229"/>
    </location>
</feature>
<keyword evidence="4 9" id="KW-0418">Kinase</keyword>
<feature type="region of interest" description="Disordered" evidence="6">
    <location>
        <begin position="158"/>
        <end position="190"/>
    </location>
</feature>
<dbReference type="InterPro" id="IPR050660">
    <property type="entry name" value="NEK_Ser/Thr_kinase"/>
</dbReference>
<evidence type="ECO:0000256" key="2">
    <source>
        <dbReference type="ARBA" id="ARBA00022679"/>
    </source>
</evidence>
<reference evidence="9" key="1">
    <citation type="submission" date="2022-11" db="EMBL/GenBank/DDBJ databases">
        <authorList>
            <person name="Somphong A."/>
            <person name="Phongsopitanun W."/>
        </authorList>
    </citation>
    <scope>NUCLEOTIDE SEQUENCE</scope>
    <source>
        <strain evidence="9">Pm04-4</strain>
    </source>
</reference>
<dbReference type="SUPFAM" id="SSF56112">
    <property type="entry name" value="Protein kinase-like (PK-like)"/>
    <property type="match status" value="1"/>
</dbReference>
<feature type="region of interest" description="Disordered" evidence="6">
    <location>
        <begin position="233"/>
        <end position="261"/>
    </location>
</feature>
<dbReference type="InterPro" id="IPR000719">
    <property type="entry name" value="Prot_kinase_dom"/>
</dbReference>
<evidence type="ECO:0000256" key="6">
    <source>
        <dbReference type="SAM" id="MobiDB-lite"/>
    </source>
</evidence>
<keyword evidence="7" id="KW-0472">Membrane</keyword>
<evidence type="ECO:0000256" key="7">
    <source>
        <dbReference type="SAM" id="Phobius"/>
    </source>
</evidence>
<keyword evidence="5" id="KW-0067">ATP-binding</keyword>
<dbReference type="SMART" id="SM00220">
    <property type="entry name" value="S_TKc"/>
    <property type="match status" value="1"/>
</dbReference>
<evidence type="ECO:0000256" key="5">
    <source>
        <dbReference type="ARBA" id="ARBA00022840"/>
    </source>
</evidence>
<dbReference type="InterPro" id="IPR011009">
    <property type="entry name" value="Kinase-like_dom_sf"/>
</dbReference>
<dbReference type="Gene3D" id="1.10.510.10">
    <property type="entry name" value="Transferase(Phosphotransferase) domain 1"/>
    <property type="match status" value="1"/>
</dbReference>
<evidence type="ECO:0000313" key="10">
    <source>
        <dbReference type="Proteomes" id="UP001151002"/>
    </source>
</evidence>
<dbReference type="PANTHER" id="PTHR43671">
    <property type="entry name" value="SERINE/THREONINE-PROTEIN KINASE NEK"/>
    <property type="match status" value="1"/>
</dbReference>
<evidence type="ECO:0000259" key="8">
    <source>
        <dbReference type="PROSITE" id="PS50011"/>
    </source>
</evidence>
<proteinExistence type="predicted"/>
<evidence type="ECO:0000256" key="4">
    <source>
        <dbReference type="ARBA" id="ARBA00022777"/>
    </source>
</evidence>
<organism evidence="9 10">
    <name type="scientific">Paractinoplanes pyxinae</name>
    <dbReference type="NCBI Taxonomy" id="2997416"/>
    <lineage>
        <taxon>Bacteria</taxon>
        <taxon>Bacillati</taxon>
        <taxon>Actinomycetota</taxon>
        <taxon>Actinomycetes</taxon>
        <taxon>Micromonosporales</taxon>
        <taxon>Micromonosporaceae</taxon>
        <taxon>Paractinoplanes</taxon>
    </lineage>
</organism>
<feature type="domain" description="Protein kinase" evidence="8">
    <location>
        <begin position="1"/>
        <end position="152"/>
    </location>
</feature>
<accession>A0ABT4AY58</accession>
<dbReference type="PROSITE" id="PS00108">
    <property type="entry name" value="PROTEIN_KINASE_ST"/>
    <property type="match status" value="1"/>
</dbReference>
<sequence>MTQGQARLAVLDALRAAHREGILHRDVKPANILLDGDRVVLTDFGIAAIDDATALTATGQLVGSPSYLAPERINGKPATTAGDLWALGVTLYAALTGTSPFQREDTQATFAAVLTSRPTPPAYGGKVWPVIKGLLEKDPARRLTADQARPLLAAVAALPPQKPRRKPTSDTVVAPSDTVAAPTEAQRADGPTATAHTVLLPLRARSRTVGIAAGVAVVVLLAGGIAWAAGRSGGDTPAAVPSPSRPAPPSSSKPAPKKTNPLLDDCLVGRWRQTTIEVVNHFEGVDSRFIGGRGVLMRIFPDGRVLTDWNKSGPLTATIKGARYVETFRGTETGRVRTRNGRIYSSEIRGSRTLTITRNGRTVMDKRIESVGGDLPYLCSDTTLISYGNRDVSTDTYERISRTP</sequence>
<dbReference type="EMBL" id="JAPNTZ010000004">
    <property type="protein sequence ID" value="MCY1139166.1"/>
    <property type="molecule type" value="Genomic_DNA"/>
</dbReference>
<protein>
    <recommendedName>
        <fullName evidence="1">non-specific serine/threonine protein kinase</fullName>
        <ecNumber evidence="1">2.7.11.1</ecNumber>
    </recommendedName>
</protein>
<keyword evidence="10" id="KW-1185">Reference proteome</keyword>
<dbReference type="InterPro" id="IPR008271">
    <property type="entry name" value="Ser/Thr_kinase_AS"/>
</dbReference>
<keyword evidence="2" id="KW-0808">Transferase</keyword>
<evidence type="ECO:0000313" key="9">
    <source>
        <dbReference type="EMBL" id="MCY1139166.1"/>
    </source>
</evidence>
<comment type="caution">
    <text evidence="9">The sequence shown here is derived from an EMBL/GenBank/DDBJ whole genome shotgun (WGS) entry which is preliminary data.</text>
</comment>
<dbReference type="PANTHER" id="PTHR43671:SF13">
    <property type="entry name" value="SERINE_THREONINE-PROTEIN KINASE NEK2"/>
    <property type="match status" value="1"/>
</dbReference>
<keyword evidence="3" id="KW-0547">Nucleotide-binding</keyword>
<name>A0ABT4AY58_9ACTN</name>
<evidence type="ECO:0000256" key="3">
    <source>
        <dbReference type="ARBA" id="ARBA00022741"/>
    </source>
</evidence>
<dbReference type="Pfam" id="PF00069">
    <property type="entry name" value="Pkinase"/>
    <property type="match status" value="1"/>
</dbReference>
<dbReference type="CDD" id="cd14014">
    <property type="entry name" value="STKc_PknB_like"/>
    <property type="match status" value="1"/>
</dbReference>